<gene>
    <name evidence="8" type="ORF">KDL01_12440</name>
</gene>
<keyword evidence="4 7" id="KW-1133">Transmembrane helix</keyword>
<keyword evidence="3 7" id="KW-0812">Transmembrane</keyword>
<dbReference type="GO" id="GO:0022857">
    <property type="term" value="F:transmembrane transporter activity"/>
    <property type="evidence" value="ECO:0007669"/>
    <property type="project" value="InterPro"/>
</dbReference>
<dbReference type="RefSeq" id="WP_212528600.1">
    <property type="nucleotide sequence ID" value="NZ_JAGSOG010000047.1"/>
</dbReference>
<evidence type="ECO:0000256" key="1">
    <source>
        <dbReference type="ARBA" id="ARBA00004651"/>
    </source>
</evidence>
<protein>
    <submittedName>
        <fullName evidence="8">ABC transporter permease</fullName>
    </submittedName>
</protein>
<organism evidence="8 9">
    <name type="scientific">Actinospica durhamensis</name>
    <dbReference type="NCBI Taxonomy" id="1508375"/>
    <lineage>
        <taxon>Bacteria</taxon>
        <taxon>Bacillati</taxon>
        <taxon>Actinomycetota</taxon>
        <taxon>Actinomycetes</taxon>
        <taxon>Catenulisporales</taxon>
        <taxon>Actinospicaceae</taxon>
        <taxon>Actinospica</taxon>
    </lineage>
</organism>
<evidence type="ECO:0000256" key="6">
    <source>
        <dbReference type="SAM" id="MobiDB-lite"/>
    </source>
</evidence>
<keyword evidence="2" id="KW-1003">Cell membrane</keyword>
<feature type="transmembrane region" description="Helical" evidence="7">
    <location>
        <begin position="398"/>
        <end position="420"/>
    </location>
</feature>
<feature type="transmembrane region" description="Helical" evidence="7">
    <location>
        <begin position="187"/>
        <end position="208"/>
    </location>
</feature>
<comment type="caution">
    <text evidence="8">The sequence shown here is derived from an EMBL/GenBank/DDBJ whole genome shotgun (WGS) entry which is preliminary data.</text>
</comment>
<evidence type="ECO:0000256" key="3">
    <source>
        <dbReference type="ARBA" id="ARBA00022692"/>
    </source>
</evidence>
<dbReference type="AlphaFoldDB" id="A0A941EUE3"/>
<evidence type="ECO:0000256" key="7">
    <source>
        <dbReference type="SAM" id="Phobius"/>
    </source>
</evidence>
<reference evidence="8" key="1">
    <citation type="submission" date="2021-04" db="EMBL/GenBank/DDBJ databases">
        <title>Genome based classification of Actinospica acidithermotolerans sp. nov., an actinobacterium isolated from an Indonesian hot spring.</title>
        <authorList>
            <person name="Kusuma A.B."/>
            <person name="Putra K.E."/>
            <person name="Nafisah S."/>
            <person name="Loh J."/>
            <person name="Nouioui I."/>
            <person name="Goodfellow M."/>
        </authorList>
    </citation>
    <scope>NUCLEOTIDE SEQUENCE</scope>
    <source>
        <strain evidence="8">CSCA 57</strain>
    </source>
</reference>
<sequence>MTTQDPKDAPKPDALPENTDALPENTAAEPDNPDTEPSNWGRLVRNVFTAQSTPLVTVLAILLALLVGAILIIVSDPVAMGQLGYFFSRPTDFFDTAWHDVANGYADLFKGSVFNPAFVHGTPSQFFGPITSTLEDATPLIFGGLAVTVAFRGGMFNIGGQAMTISGAILTTYVAFAWTGLPGALQLIVAVLGGIVGGVVLGALVGWLKARRGAHEVVVTIMLNYIMFFFLSNYLLTTTAFHDPTKAGQSLSKPAGPNAILPHLFGPSLNTDFGLVLALVATALVAWFFRRSKLGFEIRAVGLNPAAARTNGISVGRVQIWAMVISGGLMGLIGVTQVLGLNNPNNNSLSPNIDAGLGFNAITVALLGRTKPWGVVWAALLYGAFQAGASVMQANDGISTDIISVIEALIVIFVSAPQLVKEIFRLRSRDAAIAGAAA</sequence>
<keyword evidence="9" id="KW-1185">Reference proteome</keyword>
<dbReference type="PANTHER" id="PTHR47089:SF1">
    <property type="entry name" value="GUANOSINE ABC TRANSPORTER PERMEASE PROTEIN NUPP"/>
    <property type="match status" value="1"/>
</dbReference>
<feature type="transmembrane region" description="Helical" evidence="7">
    <location>
        <begin position="217"/>
        <end position="236"/>
    </location>
</feature>
<dbReference type="GO" id="GO:0005886">
    <property type="term" value="C:plasma membrane"/>
    <property type="evidence" value="ECO:0007669"/>
    <property type="project" value="UniProtKB-SubCell"/>
</dbReference>
<evidence type="ECO:0000256" key="4">
    <source>
        <dbReference type="ARBA" id="ARBA00022989"/>
    </source>
</evidence>
<accession>A0A941EUE3</accession>
<dbReference type="Pfam" id="PF02653">
    <property type="entry name" value="BPD_transp_2"/>
    <property type="match status" value="1"/>
</dbReference>
<feature type="compositionally biased region" description="Basic and acidic residues" evidence="6">
    <location>
        <begin position="1"/>
        <end position="11"/>
    </location>
</feature>
<proteinExistence type="predicted"/>
<evidence type="ECO:0000256" key="2">
    <source>
        <dbReference type="ARBA" id="ARBA00022475"/>
    </source>
</evidence>
<evidence type="ECO:0000313" key="9">
    <source>
        <dbReference type="Proteomes" id="UP000675781"/>
    </source>
</evidence>
<keyword evidence="5 7" id="KW-0472">Membrane</keyword>
<feature type="region of interest" description="Disordered" evidence="6">
    <location>
        <begin position="1"/>
        <end position="40"/>
    </location>
</feature>
<feature type="transmembrane region" description="Helical" evidence="7">
    <location>
        <begin position="162"/>
        <end position="181"/>
    </location>
</feature>
<comment type="subcellular location">
    <subcellularLocation>
        <location evidence="1">Cell membrane</location>
        <topology evidence="1">Multi-pass membrane protein</topology>
    </subcellularLocation>
</comment>
<evidence type="ECO:0000256" key="5">
    <source>
        <dbReference type="ARBA" id="ARBA00023136"/>
    </source>
</evidence>
<dbReference type="PANTHER" id="PTHR47089">
    <property type="entry name" value="ABC TRANSPORTER, PERMEASE PROTEIN"/>
    <property type="match status" value="1"/>
</dbReference>
<name>A0A941EUE3_9ACTN</name>
<feature type="transmembrane region" description="Helical" evidence="7">
    <location>
        <begin position="318"/>
        <end position="339"/>
    </location>
</feature>
<evidence type="ECO:0000313" key="8">
    <source>
        <dbReference type="EMBL" id="MBR7834079.1"/>
    </source>
</evidence>
<dbReference type="InterPro" id="IPR001851">
    <property type="entry name" value="ABC_transp_permease"/>
</dbReference>
<feature type="transmembrane region" description="Helical" evidence="7">
    <location>
        <begin position="55"/>
        <end position="74"/>
    </location>
</feature>
<feature type="transmembrane region" description="Helical" evidence="7">
    <location>
        <begin position="273"/>
        <end position="289"/>
    </location>
</feature>
<dbReference type="Proteomes" id="UP000675781">
    <property type="component" value="Unassembled WGS sequence"/>
</dbReference>
<dbReference type="CDD" id="cd06580">
    <property type="entry name" value="TM_PBP1_transp_TpRbsC_like"/>
    <property type="match status" value="1"/>
</dbReference>
<dbReference type="EMBL" id="JAGSOG010000047">
    <property type="protein sequence ID" value="MBR7834079.1"/>
    <property type="molecule type" value="Genomic_DNA"/>
</dbReference>